<gene>
    <name evidence="3" type="primary">LOC115968196</name>
</gene>
<keyword evidence="1" id="KW-0812">Transmembrane</keyword>
<dbReference type="EnsemblPlants" id="QL01p000412:mrna">
    <property type="protein sequence ID" value="QL01p000412:mrna:CDS:1"/>
    <property type="gene ID" value="QL01p000412"/>
</dbReference>
<dbReference type="GO" id="GO:0008757">
    <property type="term" value="F:S-adenosylmethionine-dependent methyltransferase activity"/>
    <property type="evidence" value="ECO:0007669"/>
    <property type="project" value="InterPro"/>
</dbReference>
<keyword evidence="1" id="KW-1133">Transmembrane helix</keyword>
<dbReference type="SUPFAM" id="SSF53335">
    <property type="entry name" value="S-adenosyl-L-methionine-dependent methyltransferases"/>
    <property type="match status" value="1"/>
</dbReference>
<dbReference type="InterPro" id="IPR029063">
    <property type="entry name" value="SAM-dependent_MTases_sf"/>
</dbReference>
<dbReference type="RefSeq" id="XP_030943403.1">
    <property type="nucleotide sequence ID" value="XM_031087543.1"/>
</dbReference>
<dbReference type="FunCoup" id="A0A7N2KK41">
    <property type="interactions" value="5"/>
</dbReference>
<reference evidence="3" key="2">
    <citation type="submission" date="2021-01" db="UniProtKB">
        <authorList>
            <consortium name="EnsemblPlants"/>
        </authorList>
    </citation>
    <scope>IDENTIFICATION</scope>
</reference>
<dbReference type="Gramene" id="QL01p000412:mrna">
    <property type="protein sequence ID" value="QL01p000412:mrna:CDS:1"/>
    <property type="gene ID" value="QL01p000412"/>
</dbReference>
<sequence length="231" mass="25786">MVMERHIQIFLNRLSFVSITIATLTLLLLFLQTPQTCVPPNSPPKPHLKFPKSSCDSSPRELLPIDKKNRRLWSSNSWQSKVSSFSHFFTSIRHLGFLHNHSKVLCVSAGAGHEVMALSKLGTLDVTGVELVDSPPLVSRADPHNLPFFDNIFDLVYTGHLEEALFPARFVSEMERTARGNGVCVVVVEECGDDDVRQIVGLFQNSSLVSVANVSLVGLRMTRIIMRTRMS</sequence>
<feature type="domain" description="Methyltransferase type 11" evidence="2">
    <location>
        <begin position="105"/>
        <end position="186"/>
    </location>
</feature>
<dbReference type="InParanoid" id="A0A7N2KK41"/>
<reference evidence="3 4" key="1">
    <citation type="journal article" date="2016" name="G3 (Bethesda)">
        <title>First Draft Assembly and Annotation of the Genome of a California Endemic Oak Quercus lobata Nee (Fagaceae).</title>
        <authorList>
            <person name="Sork V.L."/>
            <person name="Fitz-Gibbon S.T."/>
            <person name="Puiu D."/>
            <person name="Crepeau M."/>
            <person name="Gugger P.F."/>
            <person name="Sherman R."/>
            <person name="Stevens K."/>
            <person name="Langley C.H."/>
            <person name="Pellegrini M."/>
            <person name="Salzberg S.L."/>
        </authorList>
    </citation>
    <scope>NUCLEOTIDE SEQUENCE [LARGE SCALE GENOMIC DNA]</scope>
    <source>
        <strain evidence="3 4">cv. SW786</strain>
    </source>
</reference>
<name>A0A7N2KK41_QUELO</name>
<dbReference type="GeneID" id="115968196"/>
<feature type="transmembrane region" description="Helical" evidence="1">
    <location>
        <begin position="12"/>
        <end position="31"/>
    </location>
</feature>
<dbReference type="InterPro" id="IPR013216">
    <property type="entry name" value="Methyltransf_11"/>
</dbReference>
<proteinExistence type="predicted"/>
<dbReference type="OMA" id="MERHIHR"/>
<keyword evidence="1" id="KW-0472">Membrane</keyword>
<evidence type="ECO:0000313" key="4">
    <source>
        <dbReference type="Proteomes" id="UP000594261"/>
    </source>
</evidence>
<protein>
    <recommendedName>
        <fullName evidence="2">Methyltransferase type 11 domain-containing protein</fullName>
    </recommendedName>
</protein>
<accession>A0A7N2KK41</accession>
<dbReference type="PANTHER" id="PTHR45085:SF3">
    <property type="entry name" value="S-ADENOSYL-L-METHIONINE-DEPENDENT METHYLTRANSFERASES SUPERFAMILY PROTEIN"/>
    <property type="match status" value="1"/>
</dbReference>
<evidence type="ECO:0000256" key="1">
    <source>
        <dbReference type="SAM" id="Phobius"/>
    </source>
</evidence>
<dbReference type="EMBL" id="LRBV02000001">
    <property type="status" value="NOT_ANNOTATED_CDS"/>
    <property type="molecule type" value="Genomic_DNA"/>
</dbReference>
<keyword evidence="4" id="KW-1185">Reference proteome</keyword>
<dbReference type="AlphaFoldDB" id="A0A7N2KK41"/>
<organism evidence="3 4">
    <name type="scientific">Quercus lobata</name>
    <name type="common">Valley oak</name>
    <dbReference type="NCBI Taxonomy" id="97700"/>
    <lineage>
        <taxon>Eukaryota</taxon>
        <taxon>Viridiplantae</taxon>
        <taxon>Streptophyta</taxon>
        <taxon>Embryophyta</taxon>
        <taxon>Tracheophyta</taxon>
        <taxon>Spermatophyta</taxon>
        <taxon>Magnoliopsida</taxon>
        <taxon>eudicotyledons</taxon>
        <taxon>Gunneridae</taxon>
        <taxon>Pentapetalae</taxon>
        <taxon>rosids</taxon>
        <taxon>fabids</taxon>
        <taxon>Fagales</taxon>
        <taxon>Fagaceae</taxon>
        <taxon>Quercus</taxon>
    </lineage>
</organism>
<dbReference type="PANTHER" id="PTHR45085">
    <property type="entry name" value="F21J9.14"/>
    <property type="match status" value="1"/>
</dbReference>
<dbReference type="Gene3D" id="3.40.50.150">
    <property type="entry name" value="Vaccinia Virus protein VP39"/>
    <property type="match status" value="1"/>
</dbReference>
<evidence type="ECO:0000313" key="3">
    <source>
        <dbReference type="EnsemblPlants" id="QL01p000412:mrna:CDS:1"/>
    </source>
</evidence>
<dbReference type="KEGG" id="qlo:115968196"/>
<dbReference type="Pfam" id="PF08241">
    <property type="entry name" value="Methyltransf_11"/>
    <property type="match status" value="1"/>
</dbReference>
<evidence type="ECO:0000259" key="2">
    <source>
        <dbReference type="Pfam" id="PF08241"/>
    </source>
</evidence>
<dbReference type="Proteomes" id="UP000594261">
    <property type="component" value="Chromosome 1"/>
</dbReference>